<comment type="caution">
    <text evidence="2">The sequence shown here is derived from an EMBL/GenBank/DDBJ whole genome shotgun (WGS) entry which is preliminary data.</text>
</comment>
<keyword evidence="3" id="KW-1185">Reference proteome</keyword>
<dbReference type="InterPro" id="IPR032376">
    <property type="entry name" value="DOCK_N"/>
</dbReference>
<dbReference type="GO" id="GO:0005886">
    <property type="term" value="C:plasma membrane"/>
    <property type="evidence" value="ECO:0007669"/>
    <property type="project" value="TreeGrafter"/>
</dbReference>
<organism evidence="2 3">
    <name type="scientific">Elysia marginata</name>
    <dbReference type="NCBI Taxonomy" id="1093978"/>
    <lineage>
        <taxon>Eukaryota</taxon>
        <taxon>Metazoa</taxon>
        <taxon>Spiralia</taxon>
        <taxon>Lophotrochozoa</taxon>
        <taxon>Mollusca</taxon>
        <taxon>Gastropoda</taxon>
        <taxon>Heterobranchia</taxon>
        <taxon>Euthyneura</taxon>
        <taxon>Panpulmonata</taxon>
        <taxon>Sacoglossa</taxon>
        <taxon>Placobranchoidea</taxon>
        <taxon>Plakobranchidae</taxon>
        <taxon>Elysia</taxon>
    </lineage>
</organism>
<gene>
    <name evidence="2" type="ORF">ElyMa_004786700</name>
</gene>
<dbReference type="GO" id="GO:0005737">
    <property type="term" value="C:cytoplasm"/>
    <property type="evidence" value="ECO:0007669"/>
    <property type="project" value="TreeGrafter"/>
</dbReference>
<dbReference type="Gene3D" id="1.20.1270.350">
    <property type="entry name" value="Dedicator of cytokinesis N-terminal subdomain"/>
    <property type="match status" value="1"/>
</dbReference>
<protein>
    <submittedName>
        <fullName evidence="2">Dedicator of cytokinesis protein 3</fullName>
    </submittedName>
</protein>
<evidence type="ECO:0000313" key="3">
    <source>
        <dbReference type="Proteomes" id="UP000762676"/>
    </source>
</evidence>
<dbReference type="GO" id="GO:0031267">
    <property type="term" value="F:small GTPase binding"/>
    <property type="evidence" value="ECO:0007669"/>
    <property type="project" value="TreeGrafter"/>
</dbReference>
<reference evidence="2 3" key="1">
    <citation type="journal article" date="2021" name="Elife">
        <title>Chloroplast acquisition without the gene transfer in kleptoplastic sea slugs, Plakobranchus ocellatus.</title>
        <authorList>
            <person name="Maeda T."/>
            <person name="Takahashi S."/>
            <person name="Yoshida T."/>
            <person name="Shimamura S."/>
            <person name="Takaki Y."/>
            <person name="Nagai Y."/>
            <person name="Toyoda A."/>
            <person name="Suzuki Y."/>
            <person name="Arimoto A."/>
            <person name="Ishii H."/>
            <person name="Satoh N."/>
            <person name="Nishiyama T."/>
            <person name="Hasebe M."/>
            <person name="Maruyama T."/>
            <person name="Minagawa J."/>
            <person name="Obokata J."/>
            <person name="Shigenobu S."/>
        </authorList>
    </citation>
    <scope>NUCLEOTIDE SEQUENCE [LARGE SCALE GENOMIC DNA]</scope>
</reference>
<dbReference type="InterPro" id="IPR026791">
    <property type="entry name" value="DOCK"/>
</dbReference>
<name>A0AAV4IM76_9GAST</name>
<evidence type="ECO:0000259" key="1">
    <source>
        <dbReference type="Pfam" id="PF16172"/>
    </source>
</evidence>
<dbReference type="Pfam" id="PF16172">
    <property type="entry name" value="DOCK_N"/>
    <property type="match status" value="1"/>
</dbReference>
<feature type="domain" description="Dedicator of cytokinesis N-terminal" evidence="1">
    <location>
        <begin position="42"/>
        <end position="157"/>
    </location>
</feature>
<evidence type="ECO:0000313" key="2">
    <source>
        <dbReference type="EMBL" id="GFS09606.1"/>
    </source>
</evidence>
<dbReference type="PANTHER" id="PTHR45653:SF12">
    <property type="entry name" value="SPONGE, ISOFORM E"/>
    <property type="match status" value="1"/>
</dbReference>
<proteinExistence type="predicted"/>
<dbReference type="Proteomes" id="UP000762676">
    <property type="component" value="Unassembled WGS sequence"/>
</dbReference>
<dbReference type="AlphaFoldDB" id="A0AAV4IM76"/>
<dbReference type="PANTHER" id="PTHR45653">
    <property type="entry name" value="DEDICATOR OF CYTOKINESIS"/>
    <property type="match status" value="1"/>
</dbReference>
<sequence>MCHQQQEQEGHLPGQLHTQEGVYSGECWVSSHTIILVVFAGPYETVTPVEDAIIKELTYVLREWNEQWKALFVKRKSLFKTIMLVMGELDKCRSKLVSNTLTKEQALALKHQVVTMIDWGNGQLGMDLVPRVRYRQADPDKVSVVEMFRIHERSVMNCQGAWVSPQCLGAWVSPHCLGAWVSP</sequence>
<dbReference type="GO" id="GO:0007264">
    <property type="term" value="P:small GTPase-mediated signal transduction"/>
    <property type="evidence" value="ECO:0007669"/>
    <property type="project" value="InterPro"/>
</dbReference>
<accession>A0AAV4IM76</accession>
<dbReference type="GO" id="GO:0005085">
    <property type="term" value="F:guanyl-nucleotide exchange factor activity"/>
    <property type="evidence" value="ECO:0007669"/>
    <property type="project" value="InterPro"/>
</dbReference>
<dbReference type="EMBL" id="BMAT01009605">
    <property type="protein sequence ID" value="GFS09606.1"/>
    <property type="molecule type" value="Genomic_DNA"/>
</dbReference>
<dbReference type="InterPro" id="IPR042455">
    <property type="entry name" value="DOCK_N_sub1"/>
</dbReference>